<feature type="region of interest" description="Disordered" evidence="1">
    <location>
        <begin position="157"/>
        <end position="214"/>
    </location>
</feature>
<accession>A0A8J3SLX5</accession>
<comment type="caution">
    <text evidence="2">The sequence shown here is derived from an EMBL/GenBank/DDBJ whole genome shotgun (WGS) entry which is preliminary data.</text>
</comment>
<dbReference type="EMBL" id="BOOJ01000054">
    <property type="protein sequence ID" value="GIH95610.1"/>
    <property type="molecule type" value="Genomic_DNA"/>
</dbReference>
<dbReference type="AlphaFoldDB" id="A0A8J3SLX5"/>
<organism evidence="2 3">
    <name type="scientific">Planobispora siamensis</name>
    <dbReference type="NCBI Taxonomy" id="936338"/>
    <lineage>
        <taxon>Bacteria</taxon>
        <taxon>Bacillati</taxon>
        <taxon>Actinomycetota</taxon>
        <taxon>Actinomycetes</taxon>
        <taxon>Streptosporangiales</taxon>
        <taxon>Streptosporangiaceae</taxon>
        <taxon>Planobispora</taxon>
    </lineage>
</organism>
<proteinExistence type="predicted"/>
<evidence type="ECO:0000313" key="2">
    <source>
        <dbReference type="EMBL" id="GIH95610.1"/>
    </source>
</evidence>
<dbReference type="Proteomes" id="UP000619788">
    <property type="component" value="Unassembled WGS sequence"/>
</dbReference>
<evidence type="ECO:0000256" key="1">
    <source>
        <dbReference type="SAM" id="MobiDB-lite"/>
    </source>
</evidence>
<feature type="compositionally biased region" description="Gly residues" evidence="1">
    <location>
        <begin position="117"/>
        <end position="129"/>
    </location>
</feature>
<gene>
    <name evidence="2" type="ORF">Psi01_62400</name>
</gene>
<reference evidence="2 3" key="1">
    <citation type="submission" date="2021-01" db="EMBL/GenBank/DDBJ databases">
        <title>Whole genome shotgun sequence of Planobispora siamensis NBRC 107568.</title>
        <authorList>
            <person name="Komaki H."/>
            <person name="Tamura T."/>
        </authorList>
    </citation>
    <scope>NUCLEOTIDE SEQUENCE [LARGE SCALE GENOMIC DNA]</scope>
    <source>
        <strain evidence="2 3">NBRC 107568</strain>
    </source>
</reference>
<feature type="region of interest" description="Disordered" evidence="1">
    <location>
        <begin position="108"/>
        <end position="129"/>
    </location>
</feature>
<evidence type="ECO:0000313" key="3">
    <source>
        <dbReference type="Proteomes" id="UP000619788"/>
    </source>
</evidence>
<protein>
    <submittedName>
        <fullName evidence="2">Uncharacterized protein</fullName>
    </submittedName>
</protein>
<sequence length="240" mass="25105">MQRGLGGRAGLGAVGDDALPRFAGDEKVFEIELHRADDRVTEAFDARGARAYRVAGPACGELLALDDEPADELGQAVVVRMAPRRQAQGGDGERGLLGPVRIELAEVSVEEEQPGQVGPGGRTAGGGGVEVAGEQRVTEPVPGQDVVPAIQDQSGRLGHRLQQPPGRTARVLGPDRGGPRGRRGPGETLEMGRLVLGQPQGAGQRAEYGVGGARRPSLLQPGVVGHAHTREHREFLTAQS</sequence>
<name>A0A8J3SLX5_9ACTN</name>
<keyword evidence="3" id="KW-1185">Reference proteome</keyword>